<gene>
    <name evidence="1" type="primary">LOC102593999</name>
</gene>
<dbReference type="AlphaFoldDB" id="M1AAA3"/>
<keyword evidence="2" id="KW-1185">Reference proteome</keyword>
<proteinExistence type="predicted"/>
<dbReference type="Proteomes" id="UP000011115">
    <property type="component" value="Unassembled WGS sequence"/>
</dbReference>
<dbReference type="EnsemblPlants" id="PGSC0003DMT400018239">
    <property type="protein sequence ID" value="PGSC0003DMT400018239"/>
    <property type="gene ID" value="PGSC0003DMG400007080"/>
</dbReference>
<reference evidence="2" key="1">
    <citation type="journal article" date="2011" name="Nature">
        <title>Genome sequence and analysis of the tuber crop potato.</title>
        <authorList>
            <consortium name="The Potato Genome Sequencing Consortium"/>
        </authorList>
    </citation>
    <scope>NUCLEOTIDE SEQUENCE [LARGE SCALE GENOMIC DNA]</scope>
    <source>
        <strain evidence="2">cv. DM1-3 516 R44</strain>
    </source>
</reference>
<evidence type="ECO:0000313" key="2">
    <source>
        <dbReference type="Proteomes" id="UP000011115"/>
    </source>
</evidence>
<organism evidence="1 2">
    <name type="scientific">Solanum tuberosum</name>
    <name type="common">Potato</name>
    <dbReference type="NCBI Taxonomy" id="4113"/>
    <lineage>
        <taxon>Eukaryota</taxon>
        <taxon>Viridiplantae</taxon>
        <taxon>Streptophyta</taxon>
        <taxon>Embryophyta</taxon>
        <taxon>Tracheophyta</taxon>
        <taxon>Spermatophyta</taxon>
        <taxon>Magnoliopsida</taxon>
        <taxon>eudicotyledons</taxon>
        <taxon>Gunneridae</taxon>
        <taxon>Pentapetalae</taxon>
        <taxon>asterids</taxon>
        <taxon>lamiids</taxon>
        <taxon>Solanales</taxon>
        <taxon>Solanaceae</taxon>
        <taxon>Solanoideae</taxon>
        <taxon>Solaneae</taxon>
        <taxon>Solanum</taxon>
    </lineage>
</organism>
<sequence>MFGFREITSLLRRIHGNWGQSLVALSWEKCCIECGRQRALARYDNKNNVLY</sequence>
<dbReference type="ExpressionAtlas" id="M1AAA3">
    <property type="expression patterns" value="baseline"/>
</dbReference>
<reference evidence="1" key="2">
    <citation type="submission" date="2015-06" db="UniProtKB">
        <authorList>
            <consortium name="EnsemblPlants"/>
        </authorList>
    </citation>
    <scope>IDENTIFICATION</scope>
    <source>
        <strain evidence="1">DM1-3 516 R44</strain>
    </source>
</reference>
<dbReference type="HOGENOM" id="CLU_3110228_0_0_1"/>
<name>M1AAA3_SOLTU</name>
<protein>
    <submittedName>
        <fullName evidence="1">Signal peptidase I family protein</fullName>
    </submittedName>
</protein>
<evidence type="ECO:0000313" key="1">
    <source>
        <dbReference type="EnsemblPlants" id="PGSC0003DMT400018239"/>
    </source>
</evidence>
<accession>M1AAA3</accession>
<dbReference type="Gramene" id="PGSC0003DMT400018239">
    <property type="protein sequence ID" value="PGSC0003DMT400018239"/>
    <property type="gene ID" value="PGSC0003DMG400007080"/>
</dbReference>